<protein>
    <submittedName>
        <fullName evidence="2">Uncharacterized protein</fullName>
    </submittedName>
</protein>
<dbReference type="RefSeq" id="WP_210791935.1">
    <property type="nucleotide sequence ID" value="NZ_JAGPXB010000029.1"/>
</dbReference>
<dbReference type="EMBL" id="JAGPXB010000029">
    <property type="protein sequence ID" value="MBQ0910047.1"/>
    <property type="molecule type" value="Genomic_DNA"/>
</dbReference>
<gene>
    <name evidence="2" type="ORF">KBJ98_15145</name>
</gene>
<proteinExistence type="predicted"/>
<feature type="coiled-coil region" evidence="1">
    <location>
        <begin position="43"/>
        <end position="70"/>
    </location>
</feature>
<organism evidence="2 3">
    <name type="scientific">Flavobacterium erciyesense</name>
    <dbReference type="NCBI Taxonomy" id="2825842"/>
    <lineage>
        <taxon>Bacteria</taxon>
        <taxon>Pseudomonadati</taxon>
        <taxon>Bacteroidota</taxon>
        <taxon>Flavobacteriia</taxon>
        <taxon>Flavobacteriales</taxon>
        <taxon>Flavobacteriaceae</taxon>
        <taxon>Flavobacterium</taxon>
    </lineage>
</organism>
<accession>A0ABS5D7R8</accession>
<evidence type="ECO:0000256" key="1">
    <source>
        <dbReference type="SAM" id="Coils"/>
    </source>
</evidence>
<reference evidence="2 3" key="1">
    <citation type="submission" date="2021-04" db="EMBL/GenBank/DDBJ databases">
        <title>Description of novel Flavobacterium sp. F-328.</title>
        <authorList>
            <person name="Saticioglu I.B."/>
        </authorList>
    </citation>
    <scope>NUCLEOTIDE SEQUENCE [LARGE SCALE GENOMIC DNA]</scope>
    <source>
        <strain evidence="2 3">F-328</strain>
    </source>
</reference>
<keyword evidence="1" id="KW-0175">Coiled coil</keyword>
<name>A0ABS5D7R8_9FLAO</name>
<dbReference type="Proteomes" id="UP000679008">
    <property type="component" value="Unassembled WGS sequence"/>
</dbReference>
<sequence length="154" mass="18705">MTDEQRIAKINELLEQISPLNYERIFLETSLQFSKENYFKKYDEEEKAKIIEKEQKLKEINQKLTELFAQLREHQFLYFVEYEGEFSVGNGQTYWQPQREFLYLKTKCEIDTTTSSGWKPYINDPIVRQLLTELHNFLLNNRFSNLKIRHIIKQ</sequence>
<evidence type="ECO:0000313" key="3">
    <source>
        <dbReference type="Proteomes" id="UP000679008"/>
    </source>
</evidence>
<evidence type="ECO:0000313" key="2">
    <source>
        <dbReference type="EMBL" id="MBQ0910047.1"/>
    </source>
</evidence>
<comment type="caution">
    <text evidence="2">The sequence shown here is derived from an EMBL/GenBank/DDBJ whole genome shotgun (WGS) entry which is preliminary data.</text>
</comment>
<keyword evidence="3" id="KW-1185">Reference proteome</keyword>